<evidence type="ECO:0000256" key="1">
    <source>
        <dbReference type="SAM" id="Phobius"/>
    </source>
</evidence>
<keyword evidence="1" id="KW-1133">Transmembrane helix</keyword>
<feature type="transmembrane region" description="Helical" evidence="1">
    <location>
        <begin position="60"/>
        <end position="84"/>
    </location>
</feature>
<evidence type="ECO:0000313" key="2">
    <source>
        <dbReference type="EMBL" id="EIW78477.1"/>
    </source>
</evidence>
<dbReference type="GeneID" id="19211489"/>
<dbReference type="KEGG" id="cput:CONPUDRAFT_91889"/>
<dbReference type="RefSeq" id="XP_007771507.1">
    <property type="nucleotide sequence ID" value="XM_007773317.1"/>
</dbReference>
<organism evidence="2 3">
    <name type="scientific">Coniophora puteana (strain RWD-64-598)</name>
    <name type="common">Brown rot fungus</name>
    <dbReference type="NCBI Taxonomy" id="741705"/>
    <lineage>
        <taxon>Eukaryota</taxon>
        <taxon>Fungi</taxon>
        <taxon>Dikarya</taxon>
        <taxon>Basidiomycota</taxon>
        <taxon>Agaricomycotina</taxon>
        <taxon>Agaricomycetes</taxon>
        <taxon>Agaricomycetidae</taxon>
        <taxon>Boletales</taxon>
        <taxon>Coniophorineae</taxon>
        <taxon>Coniophoraceae</taxon>
        <taxon>Coniophora</taxon>
    </lineage>
</organism>
<comment type="caution">
    <text evidence="2">The sequence shown here is derived from an EMBL/GenBank/DDBJ whole genome shotgun (WGS) entry which is preliminary data.</text>
</comment>
<keyword evidence="3" id="KW-1185">Reference proteome</keyword>
<name>A0A5M3MHE3_CONPW</name>
<keyword evidence="1" id="KW-0472">Membrane</keyword>
<sequence length="215" mass="23855">MSRRSNTVSLVLFTGYVLVQLENVVSTLVAIFPAKFQESSSSSEGNTISCGSSLSPSKTWLAVSGNFVLAAYDLILVIMALHYFRKDLQEVHSRSITCFMNVVFRDHIIYFILTFLSMIFSAFSLALQPIMVAQTNAGNTLMVCATVGGMLFILQTCMAGPLMMLSIRRHEAHAFSVFAPEGTELTVRFAHPSNIESARDMRLSILEKDRDSYES</sequence>
<evidence type="ECO:0000313" key="3">
    <source>
        <dbReference type="Proteomes" id="UP000053558"/>
    </source>
</evidence>
<proteinExistence type="predicted"/>
<feature type="transmembrane region" description="Helical" evidence="1">
    <location>
        <begin position="140"/>
        <end position="165"/>
    </location>
</feature>
<dbReference type="EMBL" id="JH711582">
    <property type="protein sequence ID" value="EIW78477.1"/>
    <property type="molecule type" value="Genomic_DNA"/>
</dbReference>
<protein>
    <submittedName>
        <fullName evidence="2">Uncharacterized protein</fullName>
    </submittedName>
</protein>
<accession>A0A5M3MHE3</accession>
<keyword evidence="1" id="KW-0812">Transmembrane</keyword>
<dbReference type="AlphaFoldDB" id="A0A5M3MHE3"/>
<dbReference type="Proteomes" id="UP000053558">
    <property type="component" value="Unassembled WGS sequence"/>
</dbReference>
<feature type="transmembrane region" description="Helical" evidence="1">
    <location>
        <begin position="108"/>
        <end position="128"/>
    </location>
</feature>
<gene>
    <name evidence="2" type="ORF">CONPUDRAFT_91889</name>
</gene>
<reference evidence="3" key="1">
    <citation type="journal article" date="2012" name="Science">
        <title>The Paleozoic origin of enzymatic lignin decomposition reconstructed from 31 fungal genomes.</title>
        <authorList>
            <person name="Floudas D."/>
            <person name="Binder M."/>
            <person name="Riley R."/>
            <person name="Barry K."/>
            <person name="Blanchette R.A."/>
            <person name="Henrissat B."/>
            <person name="Martinez A.T."/>
            <person name="Otillar R."/>
            <person name="Spatafora J.W."/>
            <person name="Yadav J.S."/>
            <person name="Aerts A."/>
            <person name="Benoit I."/>
            <person name="Boyd A."/>
            <person name="Carlson A."/>
            <person name="Copeland A."/>
            <person name="Coutinho P.M."/>
            <person name="de Vries R.P."/>
            <person name="Ferreira P."/>
            <person name="Findley K."/>
            <person name="Foster B."/>
            <person name="Gaskell J."/>
            <person name="Glotzer D."/>
            <person name="Gorecki P."/>
            <person name="Heitman J."/>
            <person name="Hesse C."/>
            <person name="Hori C."/>
            <person name="Igarashi K."/>
            <person name="Jurgens J.A."/>
            <person name="Kallen N."/>
            <person name="Kersten P."/>
            <person name="Kohler A."/>
            <person name="Kuees U."/>
            <person name="Kumar T.K.A."/>
            <person name="Kuo A."/>
            <person name="LaButti K."/>
            <person name="Larrondo L.F."/>
            <person name="Lindquist E."/>
            <person name="Ling A."/>
            <person name="Lombard V."/>
            <person name="Lucas S."/>
            <person name="Lundell T."/>
            <person name="Martin R."/>
            <person name="McLaughlin D.J."/>
            <person name="Morgenstern I."/>
            <person name="Morin E."/>
            <person name="Murat C."/>
            <person name="Nagy L.G."/>
            <person name="Nolan M."/>
            <person name="Ohm R.A."/>
            <person name="Patyshakuliyeva A."/>
            <person name="Rokas A."/>
            <person name="Ruiz-Duenas F.J."/>
            <person name="Sabat G."/>
            <person name="Salamov A."/>
            <person name="Samejima M."/>
            <person name="Schmutz J."/>
            <person name="Slot J.C."/>
            <person name="St John F."/>
            <person name="Stenlid J."/>
            <person name="Sun H."/>
            <person name="Sun S."/>
            <person name="Syed K."/>
            <person name="Tsang A."/>
            <person name="Wiebenga A."/>
            <person name="Young D."/>
            <person name="Pisabarro A."/>
            <person name="Eastwood D.C."/>
            <person name="Martin F."/>
            <person name="Cullen D."/>
            <person name="Grigoriev I.V."/>
            <person name="Hibbett D.S."/>
        </authorList>
    </citation>
    <scope>NUCLEOTIDE SEQUENCE [LARGE SCALE GENOMIC DNA]</scope>
    <source>
        <strain evidence="3">RWD-64-598 SS2</strain>
    </source>
</reference>